<feature type="signal peptide" evidence="1">
    <location>
        <begin position="1"/>
        <end position="19"/>
    </location>
</feature>
<dbReference type="Proteomes" id="UP000526003">
    <property type="component" value="Unassembled WGS sequence"/>
</dbReference>
<evidence type="ECO:0000313" key="2">
    <source>
        <dbReference type="EMBL" id="MBC2690891.1"/>
    </source>
</evidence>
<organism evidence="2 3">
    <name type="scientific">Pseudomonas kielensis</name>
    <dbReference type="NCBI Taxonomy" id="2762577"/>
    <lineage>
        <taxon>Bacteria</taxon>
        <taxon>Pseudomonadati</taxon>
        <taxon>Pseudomonadota</taxon>
        <taxon>Gammaproteobacteria</taxon>
        <taxon>Pseudomonadales</taxon>
        <taxon>Pseudomonadaceae</taxon>
        <taxon>Pseudomonas</taxon>
    </lineage>
</organism>
<dbReference type="AlphaFoldDB" id="A0A7X1GEG6"/>
<dbReference type="RefSeq" id="WP_185818500.1">
    <property type="nucleotide sequence ID" value="NZ_JACMYG010000012.1"/>
</dbReference>
<sequence length="105" mass="11244">MNRLFLLPLLLLSSSLVQAAIPLLNYTCPGGIEVHADEGGPVYINGKQARLKRFNDNYYEATGEGVTISISRNPDQSFSLSYTGKHGVNGICSDSSVVERGDGAP</sequence>
<reference evidence="2 3" key="1">
    <citation type="submission" date="2020-08" db="EMBL/GenBank/DDBJ databases">
        <title>Pseudomonas sp. nov.</title>
        <authorList>
            <person name="Gieschler S."/>
            <person name="Fiedler G."/>
            <person name="Brinks E."/>
            <person name="Boehnlein C."/>
            <person name="Franz C.M.A.P."/>
            <person name="Kabisch J."/>
        </authorList>
    </citation>
    <scope>NUCLEOTIDE SEQUENCE [LARGE SCALE GENOMIC DNA]</scope>
    <source>
        <strain evidence="2 3">MBT-1</strain>
    </source>
</reference>
<comment type="caution">
    <text evidence="2">The sequence shown here is derived from an EMBL/GenBank/DDBJ whole genome shotgun (WGS) entry which is preliminary data.</text>
</comment>
<proteinExistence type="predicted"/>
<feature type="chain" id="PRO_5030752966" description="Adhesin" evidence="1">
    <location>
        <begin position="20"/>
        <end position="105"/>
    </location>
</feature>
<name>A0A7X1GEG6_9PSED</name>
<keyword evidence="3" id="KW-1185">Reference proteome</keyword>
<evidence type="ECO:0008006" key="4">
    <source>
        <dbReference type="Google" id="ProtNLM"/>
    </source>
</evidence>
<accession>A0A7X1GEG6</accession>
<protein>
    <recommendedName>
        <fullName evidence="4">Adhesin</fullName>
    </recommendedName>
</protein>
<evidence type="ECO:0000256" key="1">
    <source>
        <dbReference type="SAM" id="SignalP"/>
    </source>
</evidence>
<dbReference type="EMBL" id="JACMYG010000012">
    <property type="protein sequence ID" value="MBC2690891.1"/>
    <property type="molecule type" value="Genomic_DNA"/>
</dbReference>
<keyword evidence="1" id="KW-0732">Signal</keyword>
<evidence type="ECO:0000313" key="3">
    <source>
        <dbReference type="Proteomes" id="UP000526003"/>
    </source>
</evidence>
<gene>
    <name evidence="2" type="ORF">H7995_13915</name>
</gene>